<proteinExistence type="predicted"/>
<sequence length="219" mass="24625">MAEPSLRGDECPLLGNETFNDASLLSALEMNGYWEQARCWAKKLGASGESRWKSAANHVTEMQAEAMVAEWKEFLWDIPEERVALWSHCQTLFIRYSFPGIAGWTILPKNAEAVEKDISARELHEILLLALQWLSGMTTLSNPVYPPHLLREIETRVWLLAVESEALVKNEGDDSLISPTREPGAGKSSDLMDRTASIVAKMDNHMNGLKLKSSERNDR</sequence>
<dbReference type="PANTHER" id="PTHR13650">
    <property type="entry name" value="SPATACSIN"/>
    <property type="match status" value="1"/>
</dbReference>
<dbReference type="Proteomes" id="UP001567538">
    <property type="component" value="Unassembled WGS sequence"/>
</dbReference>
<evidence type="ECO:0000313" key="1">
    <source>
        <dbReference type="EMBL" id="KAL1567190.1"/>
    </source>
</evidence>
<keyword evidence="2" id="KW-1185">Reference proteome</keyword>
<reference evidence="1 2" key="1">
    <citation type="submission" date="2024-06" db="EMBL/GenBank/DDBJ databases">
        <title>A chromosome level genome sequence of Diviner's sage (Salvia divinorum).</title>
        <authorList>
            <person name="Ford S.A."/>
            <person name="Ro D.-K."/>
            <person name="Ness R.W."/>
            <person name="Phillips M.A."/>
        </authorList>
    </citation>
    <scope>NUCLEOTIDE SEQUENCE [LARGE SCALE GENOMIC DNA]</scope>
    <source>
        <strain evidence="1">SAF-2024a</strain>
        <tissue evidence="1">Leaf</tissue>
    </source>
</reference>
<dbReference type="InterPro" id="IPR028103">
    <property type="entry name" value="Spatacsin"/>
</dbReference>
<dbReference type="AlphaFoldDB" id="A0ABD1IER1"/>
<organism evidence="1 2">
    <name type="scientific">Salvia divinorum</name>
    <name type="common">Maria pastora</name>
    <name type="synonym">Diviner's sage</name>
    <dbReference type="NCBI Taxonomy" id="28513"/>
    <lineage>
        <taxon>Eukaryota</taxon>
        <taxon>Viridiplantae</taxon>
        <taxon>Streptophyta</taxon>
        <taxon>Embryophyta</taxon>
        <taxon>Tracheophyta</taxon>
        <taxon>Spermatophyta</taxon>
        <taxon>Magnoliopsida</taxon>
        <taxon>eudicotyledons</taxon>
        <taxon>Gunneridae</taxon>
        <taxon>Pentapetalae</taxon>
        <taxon>asterids</taxon>
        <taxon>lamiids</taxon>
        <taxon>Lamiales</taxon>
        <taxon>Lamiaceae</taxon>
        <taxon>Nepetoideae</taxon>
        <taxon>Mentheae</taxon>
        <taxon>Salviinae</taxon>
        <taxon>Salvia</taxon>
        <taxon>Salvia subgen. Calosphace</taxon>
    </lineage>
</organism>
<dbReference type="EMBL" id="JBEAFC010000002">
    <property type="protein sequence ID" value="KAL1567190.1"/>
    <property type="molecule type" value="Genomic_DNA"/>
</dbReference>
<gene>
    <name evidence="1" type="ORF">AAHA92_02695</name>
</gene>
<evidence type="ECO:0000313" key="2">
    <source>
        <dbReference type="Proteomes" id="UP001567538"/>
    </source>
</evidence>
<protein>
    <submittedName>
        <fullName evidence="1">Uncharacterized protein</fullName>
    </submittedName>
</protein>
<comment type="caution">
    <text evidence="1">The sequence shown here is derived from an EMBL/GenBank/DDBJ whole genome shotgun (WGS) entry which is preliminary data.</text>
</comment>
<name>A0ABD1IER1_SALDI</name>
<accession>A0ABD1IER1</accession>
<dbReference type="PANTHER" id="PTHR13650:SF0">
    <property type="entry name" value="SPATACSIN"/>
    <property type="match status" value="1"/>
</dbReference>